<name>A0A226E0I5_FOLCA</name>
<dbReference type="AlphaFoldDB" id="A0A226E0I5"/>
<feature type="transmembrane region" description="Helical" evidence="2">
    <location>
        <begin position="34"/>
        <end position="54"/>
    </location>
</feature>
<sequence length="137" mass="14990">MENFRLLPPPPTININNIMVHPTCGSDLRKSTKVAAMIDLILSGFLIFCGIAVLNNTFVGIRDPEASAFPVGCMILFVLTMGAEMYLAFRLYRAAHEPLKYMYDLSRNASLRSYKGSSGGRHGSNKKAGFGKGEALD</sequence>
<dbReference type="OrthoDB" id="10495544at2759"/>
<proteinExistence type="predicted"/>
<evidence type="ECO:0000256" key="2">
    <source>
        <dbReference type="SAM" id="Phobius"/>
    </source>
</evidence>
<dbReference type="EMBL" id="LNIX01000008">
    <property type="protein sequence ID" value="OXA50768.1"/>
    <property type="molecule type" value="Genomic_DNA"/>
</dbReference>
<organism evidence="3 4">
    <name type="scientific">Folsomia candida</name>
    <name type="common">Springtail</name>
    <dbReference type="NCBI Taxonomy" id="158441"/>
    <lineage>
        <taxon>Eukaryota</taxon>
        <taxon>Metazoa</taxon>
        <taxon>Ecdysozoa</taxon>
        <taxon>Arthropoda</taxon>
        <taxon>Hexapoda</taxon>
        <taxon>Collembola</taxon>
        <taxon>Entomobryomorpha</taxon>
        <taxon>Isotomoidea</taxon>
        <taxon>Isotomidae</taxon>
        <taxon>Proisotominae</taxon>
        <taxon>Folsomia</taxon>
    </lineage>
</organism>
<gene>
    <name evidence="3" type="ORF">Fcan01_14591</name>
</gene>
<dbReference type="Proteomes" id="UP000198287">
    <property type="component" value="Unassembled WGS sequence"/>
</dbReference>
<keyword evidence="2" id="KW-0472">Membrane</keyword>
<comment type="caution">
    <text evidence="3">The sequence shown here is derived from an EMBL/GenBank/DDBJ whole genome shotgun (WGS) entry which is preliminary data.</text>
</comment>
<protein>
    <submittedName>
        <fullName evidence="3">Uncharacterized protein</fullName>
    </submittedName>
</protein>
<keyword evidence="2" id="KW-1133">Transmembrane helix</keyword>
<evidence type="ECO:0000256" key="1">
    <source>
        <dbReference type="SAM" id="MobiDB-lite"/>
    </source>
</evidence>
<evidence type="ECO:0000313" key="3">
    <source>
        <dbReference type="EMBL" id="OXA50768.1"/>
    </source>
</evidence>
<keyword evidence="2" id="KW-0812">Transmembrane</keyword>
<accession>A0A226E0I5</accession>
<evidence type="ECO:0000313" key="4">
    <source>
        <dbReference type="Proteomes" id="UP000198287"/>
    </source>
</evidence>
<feature type="transmembrane region" description="Helical" evidence="2">
    <location>
        <begin position="66"/>
        <end position="89"/>
    </location>
</feature>
<keyword evidence="4" id="KW-1185">Reference proteome</keyword>
<feature type="region of interest" description="Disordered" evidence="1">
    <location>
        <begin position="114"/>
        <end position="137"/>
    </location>
</feature>
<reference evidence="3 4" key="1">
    <citation type="submission" date="2015-12" db="EMBL/GenBank/DDBJ databases">
        <title>The genome of Folsomia candida.</title>
        <authorList>
            <person name="Faddeeva A."/>
            <person name="Derks M.F."/>
            <person name="Anvar Y."/>
            <person name="Smit S."/>
            <person name="Van Straalen N."/>
            <person name="Roelofs D."/>
        </authorList>
    </citation>
    <scope>NUCLEOTIDE SEQUENCE [LARGE SCALE GENOMIC DNA]</scope>
    <source>
        <strain evidence="3 4">VU population</strain>
        <tissue evidence="3">Whole body</tissue>
    </source>
</reference>